<dbReference type="EMBL" id="JAGMVJ010000005">
    <property type="protein sequence ID" value="KAH7090200.1"/>
    <property type="molecule type" value="Genomic_DNA"/>
</dbReference>
<sequence length="246" mass="28705">MSDPPPRYTPRVCTGNERRHTSTFRSSLEVFLLRFLISIVACTYGANIETLHNALSTSRLAIDRNGHDPSSFLSEDEWNVLSHICNAIERITANVKRQQFSSVTDDDLDCLIDYVVKPAIYAKLDCRYIIDLIRLYACHRGKLSLRHRVYYRAFRWHNPIKWLLPQGQLILTKMFVSDDVLIQKIAPNETIRVLLGSALAKTSDKYFMPWTDRSRVPRVFYVDDDVSARWIVSQCRIRRIERRRGN</sequence>
<proteinExistence type="predicted"/>
<gene>
    <name evidence="1" type="ORF">FB567DRAFT_285525</name>
</gene>
<accession>A0A8K0RAK9</accession>
<evidence type="ECO:0000313" key="1">
    <source>
        <dbReference type="EMBL" id="KAH7090200.1"/>
    </source>
</evidence>
<reference evidence="1" key="1">
    <citation type="journal article" date="2021" name="Nat. Commun.">
        <title>Genetic determinants of endophytism in the Arabidopsis root mycobiome.</title>
        <authorList>
            <person name="Mesny F."/>
            <person name="Miyauchi S."/>
            <person name="Thiergart T."/>
            <person name="Pickel B."/>
            <person name="Atanasova L."/>
            <person name="Karlsson M."/>
            <person name="Huettel B."/>
            <person name="Barry K.W."/>
            <person name="Haridas S."/>
            <person name="Chen C."/>
            <person name="Bauer D."/>
            <person name="Andreopoulos W."/>
            <person name="Pangilinan J."/>
            <person name="LaButti K."/>
            <person name="Riley R."/>
            <person name="Lipzen A."/>
            <person name="Clum A."/>
            <person name="Drula E."/>
            <person name="Henrissat B."/>
            <person name="Kohler A."/>
            <person name="Grigoriev I.V."/>
            <person name="Martin F.M."/>
            <person name="Hacquard S."/>
        </authorList>
    </citation>
    <scope>NUCLEOTIDE SEQUENCE</scope>
    <source>
        <strain evidence="1">MPI-SDFR-AT-0120</strain>
    </source>
</reference>
<protein>
    <submittedName>
        <fullName evidence="1">Uncharacterized protein</fullName>
    </submittedName>
</protein>
<name>A0A8K0RAK9_9PLEO</name>
<organism evidence="1 2">
    <name type="scientific">Paraphoma chrysanthemicola</name>
    <dbReference type="NCBI Taxonomy" id="798071"/>
    <lineage>
        <taxon>Eukaryota</taxon>
        <taxon>Fungi</taxon>
        <taxon>Dikarya</taxon>
        <taxon>Ascomycota</taxon>
        <taxon>Pezizomycotina</taxon>
        <taxon>Dothideomycetes</taxon>
        <taxon>Pleosporomycetidae</taxon>
        <taxon>Pleosporales</taxon>
        <taxon>Pleosporineae</taxon>
        <taxon>Phaeosphaeriaceae</taxon>
        <taxon>Paraphoma</taxon>
    </lineage>
</organism>
<dbReference type="Proteomes" id="UP000813461">
    <property type="component" value="Unassembled WGS sequence"/>
</dbReference>
<keyword evidence="2" id="KW-1185">Reference proteome</keyword>
<dbReference type="OrthoDB" id="3789307at2759"/>
<dbReference type="AlphaFoldDB" id="A0A8K0RAK9"/>
<comment type="caution">
    <text evidence="1">The sequence shown here is derived from an EMBL/GenBank/DDBJ whole genome shotgun (WGS) entry which is preliminary data.</text>
</comment>
<evidence type="ECO:0000313" key="2">
    <source>
        <dbReference type="Proteomes" id="UP000813461"/>
    </source>
</evidence>